<dbReference type="EMBL" id="JAUJYO010000006">
    <property type="protein sequence ID" value="KAK1314148.1"/>
    <property type="molecule type" value="Genomic_DNA"/>
</dbReference>
<dbReference type="Proteomes" id="UP001180020">
    <property type="component" value="Unassembled WGS sequence"/>
</dbReference>
<proteinExistence type="predicted"/>
<feature type="compositionally biased region" description="Basic residues" evidence="1">
    <location>
        <begin position="28"/>
        <end position="39"/>
    </location>
</feature>
<feature type="compositionally biased region" description="Low complexity" evidence="1">
    <location>
        <begin position="15"/>
        <end position="27"/>
    </location>
</feature>
<name>A0AAV9EMX7_ACOCL</name>
<protein>
    <submittedName>
        <fullName evidence="2">Uncharacterized protein</fullName>
    </submittedName>
</protein>
<sequence length="190" mass="21067">MASSSSSPSPPPWRLSPRPTTTRPSRPAIRRRSQPRIHLIKLSLSDPSRSSPPLKVPPNGDSDPSIAVLSSRAVSSGSSADVVVVVGGEDEARTDGNRRVRLVSLTKNKRRPLWRRTFFEGSSSLRRRSGALSCSMSSPSSMLATFQLSKKLKKSWILHCSQLCDLVCQPFHFYRSYGRHVGMIRLGLRE</sequence>
<evidence type="ECO:0000313" key="2">
    <source>
        <dbReference type="EMBL" id="KAK1314148.1"/>
    </source>
</evidence>
<feature type="region of interest" description="Disordered" evidence="1">
    <location>
        <begin position="1"/>
        <end position="66"/>
    </location>
</feature>
<evidence type="ECO:0000256" key="1">
    <source>
        <dbReference type="SAM" id="MobiDB-lite"/>
    </source>
</evidence>
<reference evidence="2" key="2">
    <citation type="submission" date="2023-06" db="EMBL/GenBank/DDBJ databases">
        <authorList>
            <person name="Ma L."/>
            <person name="Liu K.-W."/>
            <person name="Li Z."/>
            <person name="Hsiao Y.-Y."/>
            <person name="Qi Y."/>
            <person name="Fu T."/>
            <person name="Tang G."/>
            <person name="Zhang D."/>
            <person name="Sun W.-H."/>
            <person name="Liu D.-K."/>
            <person name="Li Y."/>
            <person name="Chen G.-Z."/>
            <person name="Liu X.-D."/>
            <person name="Liao X.-Y."/>
            <person name="Jiang Y.-T."/>
            <person name="Yu X."/>
            <person name="Hao Y."/>
            <person name="Huang J."/>
            <person name="Zhao X.-W."/>
            <person name="Ke S."/>
            <person name="Chen Y.-Y."/>
            <person name="Wu W.-L."/>
            <person name="Hsu J.-L."/>
            <person name="Lin Y.-F."/>
            <person name="Huang M.-D."/>
            <person name="Li C.-Y."/>
            <person name="Huang L."/>
            <person name="Wang Z.-W."/>
            <person name="Zhao X."/>
            <person name="Zhong W.-Y."/>
            <person name="Peng D.-H."/>
            <person name="Ahmad S."/>
            <person name="Lan S."/>
            <person name="Zhang J.-S."/>
            <person name="Tsai W.-C."/>
            <person name="Van De Peer Y."/>
            <person name="Liu Z.-J."/>
        </authorList>
    </citation>
    <scope>NUCLEOTIDE SEQUENCE</scope>
    <source>
        <strain evidence="2">CP</strain>
        <tissue evidence="2">Leaves</tissue>
    </source>
</reference>
<comment type="caution">
    <text evidence="2">The sequence shown here is derived from an EMBL/GenBank/DDBJ whole genome shotgun (WGS) entry which is preliminary data.</text>
</comment>
<accession>A0AAV9EMX7</accession>
<reference evidence="2" key="1">
    <citation type="journal article" date="2023" name="Nat. Commun.">
        <title>Diploid and tetraploid genomes of Acorus and the evolution of monocots.</title>
        <authorList>
            <person name="Ma L."/>
            <person name="Liu K.W."/>
            <person name="Li Z."/>
            <person name="Hsiao Y.Y."/>
            <person name="Qi Y."/>
            <person name="Fu T."/>
            <person name="Tang G.D."/>
            <person name="Zhang D."/>
            <person name="Sun W.H."/>
            <person name="Liu D.K."/>
            <person name="Li Y."/>
            <person name="Chen G.Z."/>
            <person name="Liu X.D."/>
            <person name="Liao X.Y."/>
            <person name="Jiang Y.T."/>
            <person name="Yu X."/>
            <person name="Hao Y."/>
            <person name="Huang J."/>
            <person name="Zhao X.W."/>
            <person name="Ke S."/>
            <person name="Chen Y.Y."/>
            <person name="Wu W.L."/>
            <person name="Hsu J.L."/>
            <person name="Lin Y.F."/>
            <person name="Huang M.D."/>
            <person name="Li C.Y."/>
            <person name="Huang L."/>
            <person name="Wang Z.W."/>
            <person name="Zhao X."/>
            <person name="Zhong W.Y."/>
            <person name="Peng D.H."/>
            <person name="Ahmad S."/>
            <person name="Lan S."/>
            <person name="Zhang J.S."/>
            <person name="Tsai W.C."/>
            <person name="Van de Peer Y."/>
            <person name="Liu Z.J."/>
        </authorList>
    </citation>
    <scope>NUCLEOTIDE SEQUENCE</scope>
    <source>
        <strain evidence="2">CP</strain>
    </source>
</reference>
<feature type="compositionally biased region" description="Low complexity" evidence="1">
    <location>
        <begin position="42"/>
        <end position="53"/>
    </location>
</feature>
<organism evidence="2 3">
    <name type="scientific">Acorus calamus</name>
    <name type="common">Sweet flag</name>
    <dbReference type="NCBI Taxonomy" id="4465"/>
    <lineage>
        <taxon>Eukaryota</taxon>
        <taxon>Viridiplantae</taxon>
        <taxon>Streptophyta</taxon>
        <taxon>Embryophyta</taxon>
        <taxon>Tracheophyta</taxon>
        <taxon>Spermatophyta</taxon>
        <taxon>Magnoliopsida</taxon>
        <taxon>Liliopsida</taxon>
        <taxon>Acoraceae</taxon>
        <taxon>Acorus</taxon>
    </lineage>
</organism>
<evidence type="ECO:0000313" key="3">
    <source>
        <dbReference type="Proteomes" id="UP001180020"/>
    </source>
</evidence>
<gene>
    <name evidence="2" type="ORF">QJS10_CPA06g02187</name>
</gene>
<dbReference type="AlphaFoldDB" id="A0AAV9EMX7"/>
<keyword evidence="3" id="KW-1185">Reference proteome</keyword>